<evidence type="ECO:0000313" key="2">
    <source>
        <dbReference type="EMBL" id="TFU03705.1"/>
    </source>
</evidence>
<feature type="domain" description="Metallo-beta-lactamase" evidence="1">
    <location>
        <begin position="108"/>
        <end position="304"/>
    </location>
</feature>
<keyword evidence="3" id="KW-1185">Reference proteome</keyword>
<sequence length="357" mass="39104">MMAIAVIAGLVAALWLARRGFVAFVARDWWRGPVTEHFDGVRFRNIGPQPKYHGASDMLRWKLTSKAAPWPKSVPVTPVIPAERIDGDALVTTMVGHVTVLIQTQGLNILTDPVWSDRASPFQWAGPRRVRAPGVRFDDLPRIDVVLLSHNHYDHLDLATLKRLWARDRPRIITPIGNAALLARHGITATEGDWGDSFDLGPAAQVHIERVQHWSSRWGFDSYRALWCGFTLALPGGSVYFSGDCGLDAAAFAAVRRHGPVRLALLGIGAYEPRWFMQYHHMNPADAVAAFAELAPAHAIGMHWGVFKLTDEAIDRPPAALADALADAGIAPHRFTAETAGAVIEIDALPVDALVTD</sequence>
<name>A0A4Y9ENQ0_9SPHN</name>
<dbReference type="SUPFAM" id="SSF56281">
    <property type="entry name" value="Metallo-hydrolase/oxidoreductase"/>
    <property type="match status" value="1"/>
</dbReference>
<protein>
    <submittedName>
        <fullName evidence="2">MBL fold metallo-hydrolase</fullName>
    </submittedName>
</protein>
<organism evidence="2 3">
    <name type="scientific">Glacieibacterium arshaanense</name>
    <dbReference type="NCBI Taxonomy" id="2511025"/>
    <lineage>
        <taxon>Bacteria</taxon>
        <taxon>Pseudomonadati</taxon>
        <taxon>Pseudomonadota</taxon>
        <taxon>Alphaproteobacteria</taxon>
        <taxon>Sphingomonadales</taxon>
        <taxon>Sphingosinicellaceae</taxon>
        <taxon>Glacieibacterium</taxon>
    </lineage>
</organism>
<evidence type="ECO:0000259" key="1">
    <source>
        <dbReference type="Pfam" id="PF12706"/>
    </source>
</evidence>
<dbReference type="OrthoDB" id="9805728at2"/>
<reference evidence="2 3" key="1">
    <citation type="submission" date="2019-02" db="EMBL/GenBank/DDBJ databases">
        <title>Polymorphobacter sp. isolated from the lake at the Tibet of China.</title>
        <authorList>
            <person name="Li A."/>
        </authorList>
    </citation>
    <scope>NUCLEOTIDE SEQUENCE [LARGE SCALE GENOMIC DNA]</scope>
    <source>
        <strain evidence="2 3">DJ1R-1</strain>
    </source>
</reference>
<proteinExistence type="predicted"/>
<dbReference type="PANTHER" id="PTHR15032:SF4">
    <property type="entry name" value="N-ACYL-PHOSPHATIDYLETHANOLAMINE-HYDROLYZING PHOSPHOLIPASE D"/>
    <property type="match status" value="1"/>
</dbReference>
<dbReference type="EMBL" id="SIHO01000002">
    <property type="protein sequence ID" value="TFU03705.1"/>
    <property type="molecule type" value="Genomic_DNA"/>
</dbReference>
<dbReference type="PANTHER" id="PTHR15032">
    <property type="entry name" value="N-ACYL-PHOSPHATIDYLETHANOLAMINE-HYDROLYZING PHOSPHOLIPASE D"/>
    <property type="match status" value="1"/>
</dbReference>
<comment type="caution">
    <text evidence="2">The sequence shown here is derived from an EMBL/GenBank/DDBJ whole genome shotgun (WGS) entry which is preliminary data.</text>
</comment>
<dbReference type="InterPro" id="IPR001279">
    <property type="entry name" value="Metallo-B-lactamas"/>
</dbReference>
<dbReference type="AlphaFoldDB" id="A0A4Y9ENQ0"/>
<dbReference type="GO" id="GO:0005737">
    <property type="term" value="C:cytoplasm"/>
    <property type="evidence" value="ECO:0007669"/>
    <property type="project" value="TreeGrafter"/>
</dbReference>
<accession>A0A4Y9ENQ0</accession>
<evidence type="ECO:0000313" key="3">
    <source>
        <dbReference type="Proteomes" id="UP000297737"/>
    </source>
</evidence>
<gene>
    <name evidence="2" type="ORF">EUV02_11205</name>
</gene>
<dbReference type="GO" id="GO:0016787">
    <property type="term" value="F:hydrolase activity"/>
    <property type="evidence" value="ECO:0007669"/>
    <property type="project" value="UniProtKB-KW"/>
</dbReference>
<dbReference type="Gene3D" id="3.60.15.10">
    <property type="entry name" value="Ribonuclease Z/Hydroxyacylglutathione hydrolase-like"/>
    <property type="match status" value="1"/>
</dbReference>
<dbReference type="Pfam" id="PF12706">
    <property type="entry name" value="Lactamase_B_2"/>
    <property type="match status" value="1"/>
</dbReference>
<dbReference type="RefSeq" id="WP_135246297.1">
    <property type="nucleotide sequence ID" value="NZ_SIHO01000002.1"/>
</dbReference>
<dbReference type="InterPro" id="IPR036866">
    <property type="entry name" value="RibonucZ/Hydroxyglut_hydro"/>
</dbReference>
<keyword evidence="2" id="KW-0378">Hydrolase</keyword>
<dbReference type="Proteomes" id="UP000297737">
    <property type="component" value="Unassembled WGS sequence"/>
</dbReference>